<dbReference type="Gene3D" id="3.30.70.270">
    <property type="match status" value="1"/>
</dbReference>
<comment type="caution">
    <text evidence="8">The sequence shown here is derived from an EMBL/GenBank/DDBJ whole genome shotgun (WGS) entry which is preliminary data.</text>
</comment>
<dbReference type="CDD" id="cd00130">
    <property type="entry name" value="PAS"/>
    <property type="match status" value="1"/>
</dbReference>
<dbReference type="CDD" id="cd01949">
    <property type="entry name" value="GGDEF"/>
    <property type="match status" value="1"/>
</dbReference>
<keyword evidence="3" id="KW-0812">Transmembrane</keyword>
<keyword evidence="9" id="KW-1185">Reference proteome</keyword>
<feature type="transmembrane region" description="Helical" evidence="3">
    <location>
        <begin position="789"/>
        <end position="808"/>
    </location>
</feature>
<keyword evidence="3" id="KW-0472">Membrane</keyword>
<feature type="domain" description="GGDEF" evidence="7">
    <location>
        <begin position="1106"/>
        <end position="1239"/>
    </location>
</feature>
<dbReference type="CDD" id="cd01948">
    <property type="entry name" value="EAL"/>
    <property type="match status" value="1"/>
</dbReference>
<dbReference type="SMART" id="SM00091">
    <property type="entry name" value="PAS"/>
    <property type="match status" value="1"/>
</dbReference>
<protein>
    <submittedName>
        <fullName evidence="8">PAS domain S-box-containing protein/diguanylate cyclase (GGDEF)-like protein</fullName>
    </submittedName>
</protein>
<dbReference type="Pfam" id="PF08447">
    <property type="entry name" value="PAS_3"/>
    <property type="match status" value="1"/>
</dbReference>
<dbReference type="InterPro" id="IPR043128">
    <property type="entry name" value="Rev_trsase/Diguanyl_cyclase"/>
</dbReference>
<dbReference type="InterPro" id="IPR013783">
    <property type="entry name" value="Ig-like_fold"/>
</dbReference>
<dbReference type="InterPro" id="IPR029787">
    <property type="entry name" value="Nucleotide_cyclase"/>
</dbReference>
<dbReference type="PROSITE" id="PS50887">
    <property type="entry name" value="GGDEF"/>
    <property type="match status" value="1"/>
</dbReference>
<evidence type="ECO:0000256" key="1">
    <source>
        <dbReference type="ARBA" id="ARBA00001946"/>
    </source>
</evidence>
<gene>
    <name evidence="8" type="ORF">C8D97_10377</name>
</gene>
<dbReference type="NCBIfam" id="TIGR00254">
    <property type="entry name" value="GGDEF"/>
    <property type="match status" value="1"/>
</dbReference>
<dbReference type="Gene3D" id="2.60.40.10">
    <property type="entry name" value="Immunoglobulins"/>
    <property type="match status" value="1"/>
</dbReference>
<dbReference type="PANTHER" id="PTHR44757:SF2">
    <property type="entry name" value="BIOFILM ARCHITECTURE MAINTENANCE PROTEIN MBAA"/>
    <property type="match status" value="1"/>
</dbReference>
<dbReference type="InterPro" id="IPR011110">
    <property type="entry name" value="Reg_prop"/>
</dbReference>
<evidence type="ECO:0000259" key="6">
    <source>
        <dbReference type="PROSITE" id="PS50883"/>
    </source>
</evidence>
<sequence length="1503" mass="171715">MHRLFALIIVVFAFISASASLPERLLLNPIKSAEQLNQNSIEAIHEDAYGFLWIGTQSGLHLYDGDHLTLFQHSIDAPNGLFDSFVVSISSSPEGEVWVATLNGVSVLERQTMSFKQVVSYEELEANGFIRDIEYLSEQQALYIVTSQEIGRYSVVDNRYQVLFDSSSIQKIKNVSSQTDNVSSSYIIDQSIIFSATDNTKELVPAKYSGKLIKGVIRNGEHYFVADEQIIRLNPNQVWESIMAIPDFDKEVITDITLDSKNRLWLSTNGEGIFTLDLTNSVMNHYNNNNSTLSDNRIKRLYISSDSLLWVGTFSEGILSFDMLGQLFGFHQPEAPEQAGFNNIRAIIEDSNNLIVGANDGLVKLDKRSKKRLATVPMSGIMAFENKDENSIWIGARDGLYLYDKSKSTVSKVNLTLSDLNNSRLEENNSLEENHGLKKNNVFIRSLSTFKHYLIIATNSQGLLVLNSLTEQIEQQLYLSGESSENESSQKVSEQKVNGQSSTLTLQPTMLIKVLVDKHQRLWIGTLKSLWLTQLQVNDKQLILSDFNKLMDNTIIRDIIPVNDDEFFIGTHSGLAQLKVKNLNLDDIRFYTKKDGLSDNTIYSVSLLANRYFWLSTNRGLSVLDRNENTIINYDNVNSLGQLEFNGASKFQSKDALYFGGVRGITWLSEMGSSDSIRKPVWITRLGFGENFSKTIYFPEGKQYFHNDENVINLSFSSSHLSPNVNTVFRYKLNEQPWVHISGSDDVVLAGLEPDSYSFELQAKVDGGDWQAAKNQLELIIIPSVYQTLWAKLIYALIVIVFLSIIVYQEVRRRRLRKLTFERVKSSEDRLKMALTASEQGLWDWIKAQDKVFRFNVKHLFNDTTDSSRFDFIDNIVHEKDKVSVQQERKRFLKDKDEFDVQYRVMSDSGRWRWIHDKGKVIEYDKSGEIIRATGTYTDITHLKRAQLESVLSNEIIRSMTEAVVVLDKDREVTFVNPAFCRITGYSLEDVKQSNLDSLRSDKHSSEFYRKLWRDIESKGTWFGEFWMCNRKRKNILCSLEAFHIDDDELEEHLSVLIFSNITEKRMAEEKLSYLARYDSLTGLPNRNLFSDRLQHAIALARRHVHKIAVMFIDLDGFKKVNDSFGHQVGDHLLKKAAEIISACIRSEDTLARLSGDEFLLIIEEYESEQQLSVVADKILELLEQPIDLGQTQVVISCSIGISQFPKDSDEPESLMKYSDTAMYYAKNQGKGAYYFYQDEMHSNLIHRLNIEQYLRDAVKNDEFVVLFQPIVDVQTQSIVSAEALIRWHNASLGEVYPSDFIPLAEETGYIIEIGRFVIETVCKELNGFNNANITIAVNVSVRQLMHEGFVSSIRECLERYKIVPSQLKIEITESLLMTNASQTSEVIKQLKEIGLTISVDDFGTGYSSLSYLKRFYIDELKIDKEFISDIVDTSTEEKVVNAIMALAKSLGMKVVAEGVETETQLNYLRSHDCDYAQGYYFSRPCELSKFKELLKNNRFKVD</sequence>
<evidence type="ECO:0000256" key="2">
    <source>
        <dbReference type="SAM" id="MobiDB-lite"/>
    </source>
</evidence>
<dbReference type="InterPro" id="IPR000014">
    <property type="entry name" value="PAS"/>
</dbReference>
<dbReference type="InterPro" id="IPR013655">
    <property type="entry name" value="PAS_fold_3"/>
</dbReference>
<dbReference type="NCBIfam" id="TIGR00229">
    <property type="entry name" value="sensory_box"/>
    <property type="match status" value="1"/>
</dbReference>
<dbReference type="InterPro" id="IPR000700">
    <property type="entry name" value="PAS-assoc_C"/>
</dbReference>
<dbReference type="PANTHER" id="PTHR44757">
    <property type="entry name" value="DIGUANYLATE CYCLASE DGCP"/>
    <property type="match status" value="1"/>
</dbReference>
<dbReference type="PROSITE" id="PS50113">
    <property type="entry name" value="PAC"/>
    <property type="match status" value="1"/>
</dbReference>
<dbReference type="InterPro" id="IPR001633">
    <property type="entry name" value="EAL_dom"/>
</dbReference>
<dbReference type="PROSITE" id="PS50112">
    <property type="entry name" value="PAS"/>
    <property type="match status" value="1"/>
</dbReference>
<dbReference type="Proteomes" id="UP000245790">
    <property type="component" value="Unassembled WGS sequence"/>
</dbReference>
<dbReference type="GO" id="GO:0003824">
    <property type="term" value="F:catalytic activity"/>
    <property type="evidence" value="ECO:0007669"/>
    <property type="project" value="UniProtKB-ARBA"/>
</dbReference>
<dbReference type="InterPro" id="IPR035919">
    <property type="entry name" value="EAL_sf"/>
</dbReference>
<evidence type="ECO:0000259" key="7">
    <source>
        <dbReference type="PROSITE" id="PS50887"/>
    </source>
</evidence>
<dbReference type="Pfam" id="PF13426">
    <property type="entry name" value="PAS_9"/>
    <property type="match status" value="1"/>
</dbReference>
<dbReference type="PROSITE" id="PS50883">
    <property type="entry name" value="EAL"/>
    <property type="match status" value="1"/>
</dbReference>
<evidence type="ECO:0000259" key="5">
    <source>
        <dbReference type="PROSITE" id="PS50113"/>
    </source>
</evidence>
<feature type="domain" description="EAL" evidence="6">
    <location>
        <begin position="1248"/>
        <end position="1499"/>
    </location>
</feature>
<dbReference type="SUPFAM" id="SSF141868">
    <property type="entry name" value="EAL domain-like"/>
    <property type="match status" value="1"/>
</dbReference>
<organism evidence="8 9">
    <name type="scientific">Pleionea mediterranea</name>
    <dbReference type="NCBI Taxonomy" id="523701"/>
    <lineage>
        <taxon>Bacteria</taxon>
        <taxon>Pseudomonadati</taxon>
        <taxon>Pseudomonadota</taxon>
        <taxon>Gammaproteobacteria</taxon>
        <taxon>Oceanospirillales</taxon>
        <taxon>Pleioneaceae</taxon>
        <taxon>Pleionea</taxon>
    </lineage>
</organism>
<comment type="cofactor">
    <cofactor evidence="1">
        <name>Mg(2+)</name>
        <dbReference type="ChEBI" id="CHEBI:18420"/>
    </cofactor>
</comment>
<feature type="domain" description="PAC" evidence="5">
    <location>
        <begin position="899"/>
        <end position="952"/>
    </location>
</feature>
<keyword evidence="3" id="KW-1133">Transmembrane helix</keyword>
<dbReference type="InterPro" id="IPR000160">
    <property type="entry name" value="GGDEF_dom"/>
</dbReference>
<dbReference type="InterPro" id="IPR035965">
    <property type="entry name" value="PAS-like_dom_sf"/>
</dbReference>
<reference evidence="8 9" key="1">
    <citation type="submission" date="2018-05" db="EMBL/GenBank/DDBJ databases">
        <title>Genomic Encyclopedia of Type Strains, Phase IV (KMG-IV): sequencing the most valuable type-strain genomes for metagenomic binning, comparative biology and taxonomic classification.</title>
        <authorList>
            <person name="Goeker M."/>
        </authorList>
    </citation>
    <scope>NUCLEOTIDE SEQUENCE [LARGE SCALE GENOMIC DNA]</scope>
    <source>
        <strain evidence="8 9">DSM 25350</strain>
    </source>
</reference>
<evidence type="ECO:0000256" key="3">
    <source>
        <dbReference type="SAM" id="Phobius"/>
    </source>
</evidence>
<evidence type="ECO:0000259" key="4">
    <source>
        <dbReference type="PROSITE" id="PS50112"/>
    </source>
</evidence>
<dbReference type="FunFam" id="3.30.70.270:FF:000001">
    <property type="entry name" value="Diguanylate cyclase domain protein"/>
    <property type="match status" value="1"/>
</dbReference>
<feature type="domain" description="PAS" evidence="4">
    <location>
        <begin position="944"/>
        <end position="991"/>
    </location>
</feature>
<feature type="region of interest" description="Disordered" evidence="2">
    <location>
        <begin position="480"/>
        <end position="499"/>
    </location>
</feature>
<dbReference type="Gene3D" id="3.20.20.450">
    <property type="entry name" value="EAL domain"/>
    <property type="match status" value="1"/>
</dbReference>
<dbReference type="InterPro" id="IPR052155">
    <property type="entry name" value="Biofilm_reg_signaling"/>
</dbReference>
<dbReference type="EMBL" id="QGGU01000003">
    <property type="protein sequence ID" value="PWK53254.1"/>
    <property type="molecule type" value="Genomic_DNA"/>
</dbReference>
<dbReference type="SMART" id="SM00052">
    <property type="entry name" value="EAL"/>
    <property type="match status" value="1"/>
</dbReference>
<dbReference type="SUPFAM" id="SSF55785">
    <property type="entry name" value="PYP-like sensor domain (PAS domain)"/>
    <property type="match status" value="2"/>
</dbReference>
<dbReference type="Gene3D" id="2.130.10.10">
    <property type="entry name" value="YVTN repeat-like/Quinoprotein amine dehydrogenase"/>
    <property type="match status" value="2"/>
</dbReference>
<dbReference type="InterPro" id="IPR015943">
    <property type="entry name" value="WD40/YVTN_repeat-like_dom_sf"/>
</dbReference>
<evidence type="ECO:0000313" key="8">
    <source>
        <dbReference type="EMBL" id="PWK53254.1"/>
    </source>
</evidence>
<dbReference type="Gene3D" id="3.30.450.20">
    <property type="entry name" value="PAS domain"/>
    <property type="match status" value="2"/>
</dbReference>
<dbReference type="Pfam" id="PF00990">
    <property type="entry name" value="GGDEF"/>
    <property type="match status" value="1"/>
</dbReference>
<dbReference type="Pfam" id="PF07494">
    <property type="entry name" value="Reg_prop"/>
    <property type="match status" value="1"/>
</dbReference>
<evidence type="ECO:0000313" key="9">
    <source>
        <dbReference type="Proteomes" id="UP000245790"/>
    </source>
</evidence>
<name>A0A316FWR5_9GAMM</name>
<dbReference type="SMART" id="SM00267">
    <property type="entry name" value="GGDEF"/>
    <property type="match status" value="1"/>
</dbReference>
<dbReference type="SUPFAM" id="SSF63829">
    <property type="entry name" value="Calcium-dependent phosphotriesterase"/>
    <property type="match status" value="1"/>
</dbReference>
<dbReference type="SUPFAM" id="SSF55073">
    <property type="entry name" value="Nucleotide cyclase"/>
    <property type="match status" value="1"/>
</dbReference>
<accession>A0A316FWR5</accession>
<dbReference type="Pfam" id="PF00563">
    <property type="entry name" value="EAL"/>
    <property type="match status" value="1"/>
</dbReference>
<proteinExistence type="predicted"/>